<proteinExistence type="predicted"/>
<keyword evidence="3" id="KW-1185">Reference proteome</keyword>
<keyword evidence="1" id="KW-0175">Coiled coil</keyword>
<evidence type="ECO:0000313" key="2">
    <source>
        <dbReference type="EMBL" id="KAJ7744276.1"/>
    </source>
</evidence>
<accession>A0AAD7IKI7</accession>
<dbReference type="AlphaFoldDB" id="A0AAD7IKI7"/>
<sequence length="336" mass="37909">MSSAQLTCLLESNNVPLDAEIPTICEIISENQTRLDALNAQIEALRTAMEQLITERDEIADSVKRRTTVISPLRRVPSELICEIFSLSQFTRRIGGEIVNCPPWYLGHVCRSWRYSALSTPFLWSSIEISKPSIDVPLTDIYPLSMIETQLLRSGSVPLQVSVDWWTDDEGPLFDSLLLQCERWSTVCFIDNLNLWDDEYDFLSLSPNLRKDILTDSKLQAWSPPLLIPWTQITHYRGSYSPESQMDILQAAPNLVECGISLDGGDDPIPDGREATLSHLRRLHVGDPVLLGHITAPLLRDLFFSGSMSTALPFADWFPFFKASKVSNIWFSSCAM</sequence>
<gene>
    <name evidence="2" type="ORF">DFH07DRAFT_963810</name>
</gene>
<protein>
    <recommendedName>
        <fullName evidence="4">F-box domain-containing protein</fullName>
    </recommendedName>
</protein>
<organism evidence="2 3">
    <name type="scientific">Mycena maculata</name>
    <dbReference type="NCBI Taxonomy" id="230809"/>
    <lineage>
        <taxon>Eukaryota</taxon>
        <taxon>Fungi</taxon>
        <taxon>Dikarya</taxon>
        <taxon>Basidiomycota</taxon>
        <taxon>Agaricomycotina</taxon>
        <taxon>Agaricomycetes</taxon>
        <taxon>Agaricomycetidae</taxon>
        <taxon>Agaricales</taxon>
        <taxon>Marasmiineae</taxon>
        <taxon>Mycenaceae</taxon>
        <taxon>Mycena</taxon>
    </lineage>
</organism>
<evidence type="ECO:0008006" key="4">
    <source>
        <dbReference type="Google" id="ProtNLM"/>
    </source>
</evidence>
<dbReference type="Proteomes" id="UP001215280">
    <property type="component" value="Unassembled WGS sequence"/>
</dbReference>
<comment type="caution">
    <text evidence="2">The sequence shown here is derived from an EMBL/GenBank/DDBJ whole genome shotgun (WGS) entry which is preliminary data.</text>
</comment>
<feature type="coiled-coil region" evidence="1">
    <location>
        <begin position="28"/>
        <end position="62"/>
    </location>
</feature>
<evidence type="ECO:0000256" key="1">
    <source>
        <dbReference type="SAM" id="Coils"/>
    </source>
</evidence>
<dbReference type="EMBL" id="JARJLG010000108">
    <property type="protein sequence ID" value="KAJ7744276.1"/>
    <property type="molecule type" value="Genomic_DNA"/>
</dbReference>
<name>A0AAD7IKI7_9AGAR</name>
<reference evidence="2" key="1">
    <citation type="submission" date="2023-03" db="EMBL/GenBank/DDBJ databases">
        <title>Massive genome expansion in bonnet fungi (Mycena s.s.) driven by repeated elements and novel gene families across ecological guilds.</title>
        <authorList>
            <consortium name="Lawrence Berkeley National Laboratory"/>
            <person name="Harder C.B."/>
            <person name="Miyauchi S."/>
            <person name="Viragh M."/>
            <person name="Kuo A."/>
            <person name="Thoen E."/>
            <person name="Andreopoulos B."/>
            <person name="Lu D."/>
            <person name="Skrede I."/>
            <person name="Drula E."/>
            <person name="Henrissat B."/>
            <person name="Morin E."/>
            <person name="Kohler A."/>
            <person name="Barry K."/>
            <person name="LaButti K."/>
            <person name="Morin E."/>
            <person name="Salamov A."/>
            <person name="Lipzen A."/>
            <person name="Mereny Z."/>
            <person name="Hegedus B."/>
            <person name="Baldrian P."/>
            <person name="Stursova M."/>
            <person name="Weitz H."/>
            <person name="Taylor A."/>
            <person name="Grigoriev I.V."/>
            <person name="Nagy L.G."/>
            <person name="Martin F."/>
            <person name="Kauserud H."/>
        </authorList>
    </citation>
    <scope>NUCLEOTIDE SEQUENCE</scope>
    <source>
        <strain evidence="2">CBHHK188m</strain>
    </source>
</reference>
<evidence type="ECO:0000313" key="3">
    <source>
        <dbReference type="Proteomes" id="UP001215280"/>
    </source>
</evidence>